<feature type="chain" id="PRO_5013024303" description="DUF3108 domain-containing protein" evidence="1">
    <location>
        <begin position="36"/>
        <end position="242"/>
    </location>
</feature>
<sequence>MQMTHTSQGTRQRSASRLRMLLAGGALAVAGSAVAASATAIEPFTAEYEASYMGMNATGEMSLKPVGGDRWRYSLDVSNSLASLSQSTVFEAHGGGWRPLESKDSSKVLVKKSDKSANYDWGKGVASWSGDVKPERSGPIKLQAGDMDALLINLAIVRDLEAGKPLDYRMVDDGRVKQMSYKVAGKESIQVGGQQRQATKVVNTDGDKQTIAWVVDGIPVPARILQREDGKDSIDLRVKSVR</sequence>
<dbReference type="Proteomes" id="UP000190061">
    <property type="component" value="Unassembled WGS sequence"/>
</dbReference>
<name>A0A1T4P7E4_9GAMM</name>
<dbReference type="InterPro" id="IPR021457">
    <property type="entry name" value="DUF3108"/>
</dbReference>
<dbReference type="AlphaFoldDB" id="A0A1T4P7E4"/>
<evidence type="ECO:0000256" key="1">
    <source>
        <dbReference type="SAM" id="SignalP"/>
    </source>
</evidence>
<organism evidence="2 3">
    <name type="scientific">Lysobacter spongiicola DSM 21749</name>
    <dbReference type="NCBI Taxonomy" id="1122188"/>
    <lineage>
        <taxon>Bacteria</taxon>
        <taxon>Pseudomonadati</taxon>
        <taxon>Pseudomonadota</taxon>
        <taxon>Gammaproteobacteria</taxon>
        <taxon>Lysobacterales</taxon>
        <taxon>Lysobacteraceae</taxon>
        <taxon>Novilysobacter</taxon>
    </lineage>
</organism>
<accession>A0A1T4P7E4</accession>
<evidence type="ECO:0008006" key="4">
    <source>
        <dbReference type="Google" id="ProtNLM"/>
    </source>
</evidence>
<dbReference type="EMBL" id="FUXP01000002">
    <property type="protein sequence ID" value="SJZ87510.1"/>
    <property type="molecule type" value="Genomic_DNA"/>
</dbReference>
<dbReference type="Pfam" id="PF11306">
    <property type="entry name" value="DUF3108"/>
    <property type="match status" value="1"/>
</dbReference>
<reference evidence="2 3" key="1">
    <citation type="submission" date="2017-02" db="EMBL/GenBank/DDBJ databases">
        <authorList>
            <person name="Peterson S.W."/>
        </authorList>
    </citation>
    <scope>NUCLEOTIDE SEQUENCE [LARGE SCALE GENOMIC DNA]</scope>
    <source>
        <strain evidence="2 3">DSM 21749</strain>
    </source>
</reference>
<proteinExistence type="predicted"/>
<evidence type="ECO:0000313" key="2">
    <source>
        <dbReference type="EMBL" id="SJZ87510.1"/>
    </source>
</evidence>
<keyword evidence="1" id="KW-0732">Signal</keyword>
<keyword evidence="3" id="KW-1185">Reference proteome</keyword>
<protein>
    <recommendedName>
        <fullName evidence="4">DUF3108 domain-containing protein</fullName>
    </recommendedName>
</protein>
<evidence type="ECO:0000313" key="3">
    <source>
        <dbReference type="Proteomes" id="UP000190061"/>
    </source>
</evidence>
<feature type="signal peptide" evidence="1">
    <location>
        <begin position="1"/>
        <end position="35"/>
    </location>
</feature>
<dbReference type="STRING" id="1122188.SAMN02745674_01128"/>
<gene>
    <name evidence="2" type="ORF">SAMN02745674_01128</name>
</gene>